<dbReference type="Proteomes" id="UP000675284">
    <property type="component" value="Unassembled WGS sequence"/>
</dbReference>
<dbReference type="GO" id="GO:0009294">
    <property type="term" value="P:DNA-mediated transformation"/>
    <property type="evidence" value="ECO:0007669"/>
    <property type="project" value="InterPro"/>
</dbReference>
<comment type="similarity">
    <text evidence="1">Belongs to the DprA/Smf family.</text>
</comment>
<dbReference type="SUPFAM" id="SSF102405">
    <property type="entry name" value="MCP/YpsA-like"/>
    <property type="match status" value="1"/>
</dbReference>
<gene>
    <name evidence="3" type="primary">dprA</name>
    <name evidence="3" type="ORF">KCX74_02360</name>
</gene>
<feature type="domain" description="Smf/DprA SLOG" evidence="2">
    <location>
        <begin position="79"/>
        <end position="288"/>
    </location>
</feature>
<dbReference type="Pfam" id="PF02481">
    <property type="entry name" value="DNA_processg_A"/>
    <property type="match status" value="1"/>
</dbReference>
<dbReference type="AlphaFoldDB" id="A0A941I9Z3"/>
<dbReference type="EMBL" id="JAGSOT010000004">
    <property type="protein sequence ID" value="MBR7794882.1"/>
    <property type="molecule type" value="Genomic_DNA"/>
</dbReference>
<dbReference type="NCBIfam" id="TIGR00732">
    <property type="entry name" value="dprA"/>
    <property type="match status" value="1"/>
</dbReference>
<proteinExistence type="inferred from homology"/>
<dbReference type="PANTHER" id="PTHR43022:SF1">
    <property type="entry name" value="PROTEIN SMF"/>
    <property type="match status" value="1"/>
</dbReference>
<protein>
    <submittedName>
        <fullName evidence="3">DNA-processing protein DprA</fullName>
    </submittedName>
</protein>
<sequence length="296" mass="33561">MTDFRFRLIHITRCRGITRRWIRKLLLIDSTLTEIYKLSSAAMNRLYHLPLNNASMLYNDLHSEPLIEQIETDLHNYHVITLLDNNFSPLLKTIKDPPFVLYALGNISLLTQAPALSVIGTRKPSREAMGKVRTIIPPLVRQGWVIVSGMAIGIDRFAHEVTLSLSGHTIAVLGGGFQYIYPKENIRLYQELTERGLVLSEYPPTTPPARHHFPERNRIISGLSFGTLVIEATEKSGTLITVDQALEQGRDVFAVPGSPLMEQTRGCHKMIQDGAKLVIHEEDIREEWERLQNTYG</sequence>
<dbReference type="Gene3D" id="3.40.50.450">
    <property type="match status" value="1"/>
</dbReference>
<organism evidence="3 4">
    <name type="scientific">Virgibacillus salarius</name>
    <dbReference type="NCBI Taxonomy" id="447199"/>
    <lineage>
        <taxon>Bacteria</taxon>
        <taxon>Bacillati</taxon>
        <taxon>Bacillota</taxon>
        <taxon>Bacilli</taxon>
        <taxon>Bacillales</taxon>
        <taxon>Bacillaceae</taxon>
        <taxon>Virgibacillus</taxon>
    </lineage>
</organism>
<evidence type="ECO:0000256" key="1">
    <source>
        <dbReference type="ARBA" id="ARBA00006525"/>
    </source>
</evidence>
<evidence type="ECO:0000313" key="3">
    <source>
        <dbReference type="EMBL" id="MBR7794882.1"/>
    </source>
</evidence>
<dbReference type="InterPro" id="IPR003488">
    <property type="entry name" value="DprA"/>
</dbReference>
<name>A0A941I9Z3_9BACI</name>
<dbReference type="RefSeq" id="WP_166529884.1">
    <property type="nucleotide sequence ID" value="NZ_JAGSOT010000004.1"/>
</dbReference>
<keyword evidence="4" id="KW-1185">Reference proteome</keyword>
<accession>A0A941I9Z3</accession>
<comment type="caution">
    <text evidence="3">The sequence shown here is derived from an EMBL/GenBank/DDBJ whole genome shotgun (WGS) entry which is preliminary data.</text>
</comment>
<evidence type="ECO:0000259" key="2">
    <source>
        <dbReference type="Pfam" id="PF02481"/>
    </source>
</evidence>
<dbReference type="PANTHER" id="PTHR43022">
    <property type="entry name" value="PROTEIN SMF"/>
    <property type="match status" value="1"/>
</dbReference>
<dbReference type="InterPro" id="IPR057666">
    <property type="entry name" value="DrpA_SLOG"/>
</dbReference>
<reference evidence="3" key="1">
    <citation type="submission" date="2021-04" db="EMBL/GenBank/DDBJ databases">
        <title>Isolation and polyphasic classification of algal microorganism.</title>
        <authorList>
            <person name="Wang S."/>
        </authorList>
    </citation>
    <scope>NUCLEOTIDE SEQUENCE</scope>
    <source>
        <strain evidence="3">720a</strain>
    </source>
</reference>
<evidence type="ECO:0000313" key="4">
    <source>
        <dbReference type="Proteomes" id="UP000675284"/>
    </source>
</evidence>